<dbReference type="Pfam" id="PF01272">
    <property type="entry name" value="GreA_GreB"/>
    <property type="match status" value="1"/>
</dbReference>
<reference evidence="4" key="1">
    <citation type="journal article" date="2019" name="Int. J. Syst. Evol. Microbiol.">
        <title>The Global Catalogue of Microorganisms (GCM) 10K type strain sequencing project: providing services to taxonomists for standard genome sequencing and annotation.</title>
        <authorList>
            <consortium name="The Broad Institute Genomics Platform"/>
            <consortium name="The Broad Institute Genome Sequencing Center for Infectious Disease"/>
            <person name="Wu L."/>
            <person name="Ma J."/>
        </authorList>
    </citation>
    <scope>NUCLEOTIDE SEQUENCE [LARGE SCALE GENOMIC DNA]</scope>
    <source>
        <strain evidence="4">KCTC 12847</strain>
    </source>
</reference>
<proteinExistence type="predicted"/>
<dbReference type="InterPro" id="IPR001437">
    <property type="entry name" value="Tscrpt_elong_fac_GreA/B_C"/>
</dbReference>
<organism evidence="3 4">
    <name type="scientific">Modicisalibacter luteus</name>
    <dbReference type="NCBI Taxonomy" id="453962"/>
    <lineage>
        <taxon>Bacteria</taxon>
        <taxon>Pseudomonadati</taxon>
        <taxon>Pseudomonadota</taxon>
        <taxon>Gammaproteobacteria</taxon>
        <taxon>Oceanospirillales</taxon>
        <taxon>Halomonadaceae</taxon>
        <taxon>Modicisalibacter</taxon>
    </lineage>
</organism>
<dbReference type="InterPro" id="IPR036953">
    <property type="entry name" value="GreA/GreB_C_sf"/>
</dbReference>
<gene>
    <name evidence="3" type="primary">rnk</name>
    <name evidence="3" type="ORF">ACFOEI_08530</name>
</gene>
<dbReference type="InterPro" id="IPR023459">
    <property type="entry name" value="Tscrpt_elong_fac_GreA/B_fam"/>
</dbReference>
<evidence type="ECO:0000313" key="3">
    <source>
        <dbReference type="EMBL" id="MFC3292114.1"/>
    </source>
</evidence>
<accession>A0ABV7M049</accession>
<feature type="domain" description="Regulator of nucleoside diphosphate kinase N-terminal" evidence="2">
    <location>
        <begin position="6"/>
        <end position="44"/>
    </location>
</feature>
<evidence type="ECO:0000259" key="2">
    <source>
        <dbReference type="Pfam" id="PF14760"/>
    </source>
</evidence>
<keyword evidence="4" id="KW-1185">Reference proteome</keyword>
<keyword evidence="3" id="KW-0808">Transferase</keyword>
<dbReference type="NCBIfam" id="NF004396">
    <property type="entry name" value="PRK05753.1"/>
    <property type="match status" value="1"/>
</dbReference>
<dbReference type="Pfam" id="PF14760">
    <property type="entry name" value="Rnk_N"/>
    <property type="match status" value="1"/>
</dbReference>
<dbReference type="PANTHER" id="PTHR30437:SF5">
    <property type="entry name" value="REGULATOR OF NUCLEOSIDE DIPHOSPHATE KINASE"/>
    <property type="match status" value="1"/>
</dbReference>
<evidence type="ECO:0000313" key="4">
    <source>
        <dbReference type="Proteomes" id="UP001595640"/>
    </source>
</evidence>
<evidence type="ECO:0000259" key="1">
    <source>
        <dbReference type="Pfam" id="PF01272"/>
    </source>
</evidence>
<dbReference type="GO" id="GO:0016301">
    <property type="term" value="F:kinase activity"/>
    <property type="evidence" value="ECO:0007669"/>
    <property type="project" value="UniProtKB-KW"/>
</dbReference>
<dbReference type="Gene3D" id="1.10.286.20">
    <property type="match status" value="1"/>
</dbReference>
<dbReference type="EMBL" id="JBHRUH010000015">
    <property type="protein sequence ID" value="MFC3292114.1"/>
    <property type="molecule type" value="Genomic_DNA"/>
</dbReference>
<name>A0ABV7M049_9GAMM</name>
<comment type="caution">
    <text evidence="3">The sequence shown here is derived from an EMBL/GenBank/DDBJ whole genome shotgun (WGS) entry which is preliminary data.</text>
</comment>
<protein>
    <submittedName>
        <fullName evidence="3">Nucleoside diphosphate kinase regulator</fullName>
    </submittedName>
</protein>
<dbReference type="PANTHER" id="PTHR30437">
    <property type="entry name" value="TRANSCRIPTION ELONGATION FACTOR GREA"/>
    <property type="match status" value="1"/>
</dbReference>
<feature type="domain" description="Transcription elongation factor GreA/GreB C-terminal" evidence="1">
    <location>
        <begin position="51"/>
        <end position="124"/>
    </location>
</feature>
<dbReference type="SUPFAM" id="SSF54534">
    <property type="entry name" value="FKBP-like"/>
    <property type="match status" value="1"/>
</dbReference>
<dbReference type="RefSeq" id="WP_156817450.1">
    <property type="nucleotide sequence ID" value="NZ_BMXD01000002.1"/>
</dbReference>
<keyword evidence="3" id="KW-0418">Kinase</keyword>
<sequence length="137" mass="15502">MMPRPMLVMNRLDAERVQHLIDTCDKHNRSVAEILQAELLRAEIFDPEEMPADVISMNSQFRFTELTYGNAITRTLVYPHALAETPDGLSILAPVGAALLGLRVGESIDWLLPDGRPTRLRVDAILWQPEAAKQYHR</sequence>
<dbReference type="Proteomes" id="UP001595640">
    <property type="component" value="Unassembled WGS sequence"/>
</dbReference>
<dbReference type="Gene3D" id="3.10.50.30">
    <property type="entry name" value="Transcription elongation factor, GreA/GreB, C-terminal domain"/>
    <property type="match status" value="1"/>
</dbReference>
<dbReference type="InterPro" id="IPR029462">
    <property type="entry name" value="Rnk_N"/>
</dbReference>